<keyword evidence="2" id="KW-1003">Cell membrane</keyword>
<proteinExistence type="predicted"/>
<protein>
    <submittedName>
        <fullName evidence="8">FtsX-like permease family protein</fullName>
    </submittedName>
</protein>
<feature type="transmembrane region" description="Helical" evidence="6">
    <location>
        <begin position="380"/>
        <end position="402"/>
    </location>
</feature>
<dbReference type="InterPro" id="IPR003838">
    <property type="entry name" value="ABC3_permease_C"/>
</dbReference>
<evidence type="ECO:0000256" key="3">
    <source>
        <dbReference type="ARBA" id="ARBA00022692"/>
    </source>
</evidence>
<feature type="transmembrane region" description="Helical" evidence="6">
    <location>
        <begin position="840"/>
        <end position="863"/>
    </location>
</feature>
<evidence type="ECO:0000313" key="8">
    <source>
        <dbReference type="EMBL" id="QKE91666.1"/>
    </source>
</evidence>
<evidence type="ECO:0000313" key="9">
    <source>
        <dbReference type="Proteomes" id="UP000500767"/>
    </source>
</evidence>
<dbReference type="PANTHER" id="PTHR30287">
    <property type="entry name" value="MEMBRANE COMPONENT OF PREDICTED ABC SUPERFAMILY METABOLITE UPTAKE TRANSPORTER"/>
    <property type="match status" value="1"/>
</dbReference>
<feature type="transmembrane region" description="Helical" evidence="6">
    <location>
        <begin position="287"/>
        <end position="311"/>
    </location>
</feature>
<dbReference type="Proteomes" id="UP000500767">
    <property type="component" value="Chromosome"/>
</dbReference>
<feature type="transmembrane region" description="Helical" evidence="6">
    <location>
        <begin position="39"/>
        <end position="63"/>
    </location>
</feature>
<keyword evidence="4 6" id="KW-1133">Transmembrane helix</keyword>
<organism evidence="8 9">
    <name type="scientific">Lichenicola cladoniae</name>
    <dbReference type="NCBI Taxonomy" id="1484109"/>
    <lineage>
        <taxon>Bacteria</taxon>
        <taxon>Pseudomonadati</taxon>
        <taxon>Pseudomonadota</taxon>
        <taxon>Alphaproteobacteria</taxon>
        <taxon>Acetobacterales</taxon>
        <taxon>Acetobacteraceae</taxon>
        <taxon>Lichenicola</taxon>
    </lineage>
</organism>
<feature type="domain" description="ABC3 transporter permease C-terminal" evidence="7">
    <location>
        <begin position="758"/>
        <end position="870"/>
    </location>
</feature>
<gene>
    <name evidence="8" type="ORF">HN018_17970</name>
</gene>
<dbReference type="PANTHER" id="PTHR30287:SF1">
    <property type="entry name" value="INNER MEMBRANE PROTEIN"/>
    <property type="match status" value="1"/>
</dbReference>
<keyword evidence="9" id="KW-1185">Reference proteome</keyword>
<feature type="transmembrane region" description="Helical" evidence="6">
    <location>
        <begin position="433"/>
        <end position="451"/>
    </location>
</feature>
<dbReference type="KEGG" id="lck:HN018_17970"/>
<evidence type="ECO:0000256" key="1">
    <source>
        <dbReference type="ARBA" id="ARBA00004651"/>
    </source>
</evidence>
<dbReference type="AlphaFoldDB" id="A0A6M8HTR1"/>
<feature type="transmembrane region" description="Helical" evidence="6">
    <location>
        <begin position="332"/>
        <end position="360"/>
    </location>
</feature>
<evidence type="ECO:0000256" key="4">
    <source>
        <dbReference type="ARBA" id="ARBA00022989"/>
    </source>
</evidence>
<keyword evidence="3 6" id="KW-0812">Transmembrane</keyword>
<evidence type="ECO:0000256" key="2">
    <source>
        <dbReference type="ARBA" id="ARBA00022475"/>
    </source>
</evidence>
<accession>A0A6M8HTR1</accession>
<dbReference type="RefSeq" id="WP_171835285.1">
    <property type="nucleotide sequence ID" value="NZ_CP053708.1"/>
</dbReference>
<dbReference type="Pfam" id="PF02687">
    <property type="entry name" value="FtsX"/>
    <property type="match status" value="2"/>
</dbReference>
<name>A0A6M8HTR1_9PROT</name>
<comment type="subcellular location">
    <subcellularLocation>
        <location evidence="1">Cell membrane</location>
        <topology evidence="1">Multi-pass membrane protein</topology>
    </subcellularLocation>
</comment>
<feature type="transmembrane region" description="Helical" evidence="6">
    <location>
        <begin position="752"/>
        <end position="778"/>
    </location>
</feature>
<feature type="transmembrane region" description="Helical" evidence="6">
    <location>
        <begin position="457"/>
        <end position="479"/>
    </location>
</feature>
<evidence type="ECO:0000256" key="5">
    <source>
        <dbReference type="ARBA" id="ARBA00023136"/>
    </source>
</evidence>
<feature type="transmembrane region" description="Helical" evidence="6">
    <location>
        <begin position="799"/>
        <end position="828"/>
    </location>
</feature>
<reference evidence="8 9" key="1">
    <citation type="journal article" date="2014" name="World J. Microbiol. Biotechnol.">
        <title>Biodiversity and physiological characteristics of Antarctic and Arctic lichens-associated bacteria.</title>
        <authorList>
            <person name="Lee Y.M."/>
            <person name="Kim E.H."/>
            <person name="Lee H.K."/>
            <person name="Hong S.G."/>
        </authorList>
    </citation>
    <scope>NUCLEOTIDE SEQUENCE [LARGE SCALE GENOMIC DNA]</scope>
    <source>
        <strain evidence="8 9">PAMC 26569</strain>
    </source>
</reference>
<sequence length="879" mass="89954">MSETRPLATMANATPRGMTATVRLALRLALRDWRGGTGVLRGMGIVLLCLALGVAAIGTIGGLRDAIQSGVAEQRRAILGGDLAIESSDPLPAELATFLQSRGARTSDVVRMRSMLYGPAGRRMLVELNAVDAAYPLVGQVALGGTGPLAGALAGAGGEPGLLADPLIIDRLGASPGTRLRLGDTFFRLGPALDRLPDAGGQAALAPSILIARSALAAAGLQRPGALLTTSLRVVLPDLDRAETAAARLARSRVLAQEVGTRFPGQAWHIRDIDDAAPALTRVVDQVALFMTLIALAALLLGGMGVAAGVSSWLESRTETIAVLRSLGSPPVLAVTVFGLQVGGLCAAGIVLGAIVGLVLPPIAVQLLSSLLPVAPQGGLQWAPVGLASIFGIVVASLFTLAPLSRAISVPPAVLFRGPAGGSTDRIGRRPRTVAGLVGLSALLVLLAVLTSPDRRLALGFCVVSAIVLVGFRLAGWALTRLARAIPRPAPRPGVARVGARLGLAALSRPAAPAARLLLALGAGLTVLATVALAEGDLRAAVLDQLPKHAPSFYFIDLQPDEVSRFDALLHAMPTVGDVRELPSLRTRVVAVDGVPAEDVQATAGTRWALRGDHGLTIAGAAPPDTHVVAGQWWAPDYAGPPLLSFDAGLAKGWGVHVGSIVRLNVLGRDIDLKVASLREIAWRSLQLNFAFMASPGLLSAAPHTVVATVASTGRPADDAAILTAVTDALPNVTGIRVADILTQLGGLVRKLALALAAIGAVALVSGGLVLAATLAAAQRQRVAEAAVLRVLGATSAQLRAAWLIEFAILGAIAGLCAVGVGAGLSWLLMHLVLKAPWAFLPGTVAAVMALAIVLMLVAGYLATRRGLAASPAILLRQD</sequence>
<dbReference type="InterPro" id="IPR038766">
    <property type="entry name" value="Membrane_comp_ABC_pdt"/>
</dbReference>
<feature type="domain" description="ABC3 transporter permease C-terminal" evidence="7">
    <location>
        <begin position="293"/>
        <end position="412"/>
    </location>
</feature>
<evidence type="ECO:0000259" key="7">
    <source>
        <dbReference type="Pfam" id="PF02687"/>
    </source>
</evidence>
<dbReference type="EMBL" id="CP053708">
    <property type="protein sequence ID" value="QKE91666.1"/>
    <property type="molecule type" value="Genomic_DNA"/>
</dbReference>
<evidence type="ECO:0000256" key="6">
    <source>
        <dbReference type="SAM" id="Phobius"/>
    </source>
</evidence>
<keyword evidence="5 6" id="KW-0472">Membrane</keyword>
<dbReference type="GO" id="GO:0005886">
    <property type="term" value="C:plasma membrane"/>
    <property type="evidence" value="ECO:0007669"/>
    <property type="project" value="UniProtKB-SubCell"/>
</dbReference>